<accession>A0A6B0V867</accession>
<evidence type="ECO:0000313" key="2">
    <source>
        <dbReference type="EMBL" id="MXU98433.1"/>
    </source>
</evidence>
<dbReference type="AlphaFoldDB" id="A0A6B0V867"/>
<dbReference type="EMBL" id="GIFC01016350">
    <property type="protein sequence ID" value="MXU98433.1"/>
    <property type="molecule type" value="Transcribed_RNA"/>
</dbReference>
<evidence type="ECO:0000256" key="1">
    <source>
        <dbReference type="SAM" id="SignalP"/>
    </source>
</evidence>
<feature type="chain" id="PRO_5025586451" evidence="1">
    <location>
        <begin position="19"/>
        <end position="335"/>
    </location>
</feature>
<keyword evidence="1" id="KW-0732">Signal</keyword>
<proteinExistence type="predicted"/>
<feature type="signal peptide" evidence="1">
    <location>
        <begin position="1"/>
        <end position="18"/>
    </location>
</feature>
<reference evidence="2" key="1">
    <citation type="submission" date="2019-12" db="EMBL/GenBank/DDBJ databases">
        <title>An insight into the sialome of adult female Ixodes ricinus ticks feeding for 6 days.</title>
        <authorList>
            <person name="Perner J."/>
            <person name="Ribeiro J.M.C."/>
        </authorList>
    </citation>
    <scope>NUCLEOTIDE SEQUENCE</scope>
    <source>
        <strain evidence="2">Semi-engorged</strain>
        <tissue evidence="2">Salivary glands</tissue>
    </source>
</reference>
<sequence length="335" mass="35733">MCFNSATLVFFPLTPVGSFHLAHTSLQVYELSKGGEKGLISIYSSHVHKIWTEVVLEPYLLYWCDCMADAGSRSWGRHALEPLEGLFLERLSVIRVGNVDEGVSALPDALAEERGDAILGDDVVRVRPGGDHAGALLDVGADLADALGGHRGHGQDGLALAVLADGRAPQEVHLAPETRVDSWSNGVGHHLATDVHLNAGVDGRHLGVFADYLRVVDIANVQHHETRVAVHEIEEPLGADAEAAHDPAPLNDLLVVGDTAGLHQVHHAIAEHLGVDAQVLVALQHVQHRIWDAANAHLQGSAVVHQVLGDVLADLDLDVGQLGGLVLGQLRIVLH</sequence>
<organism evidence="2">
    <name type="scientific">Ixodes ricinus</name>
    <name type="common">Common tick</name>
    <name type="synonym">Acarus ricinus</name>
    <dbReference type="NCBI Taxonomy" id="34613"/>
    <lineage>
        <taxon>Eukaryota</taxon>
        <taxon>Metazoa</taxon>
        <taxon>Ecdysozoa</taxon>
        <taxon>Arthropoda</taxon>
        <taxon>Chelicerata</taxon>
        <taxon>Arachnida</taxon>
        <taxon>Acari</taxon>
        <taxon>Parasitiformes</taxon>
        <taxon>Ixodida</taxon>
        <taxon>Ixodoidea</taxon>
        <taxon>Ixodidae</taxon>
        <taxon>Ixodinae</taxon>
        <taxon>Ixodes</taxon>
    </lineage>
</organism>
<protein>
    <submittedName>
        <fullName evidence="2">Putative secreted protein</fullName>
    </submittedName>
</protein>
<name>A0A6B0V867_IXORI</name>